<accession>A0A8K0RDH5</accession>
<dbReference type="Pfam" id="PF00076">
    <property type="entry name" value="RRM_1"/>
    <property type="match status" value="1"/>
</dbReference>
<dbReference type="Proteomes" id="UP000813461">
    <property type="component" value="Unassembled WGS sequence"/>
</dbReference>
<sequence length="84" mass="9290">PDYSISVSNLGSEVTELVLVQLFQSRYQSTTSAKIMSDPISGVSRGYGFVCFANAEDQKKAQIEMQGMYCGNHPMRISTVTFKN</sequence>
<dbReference type="OrthoDB" id="446113at2759"/>
<feature type="non-terminal residue" evidence="5">
    <location>
        <position position="84"/>
    </location>
</feature>
<dbReference type="SUPFAM" id="SSF54928">
    <property type="entry name" value="RNA-binding domain, RBD"/>
    <property type="match status" value="1"/>
</dbReference>
<dbReference type="EMBL" id="JAGMVJ010000003">
    <property type="protein sequence ID" value="KAH7092280.1"/>
    <property type="molecule type" value="Genomic_DNA"/>
</dbReference>
<evidence type="ECO:0000256" key="3">
    <source>
        <dbReference type="PROSITE-ProRule" id="PRU00176"/>
    </source>
</evidence>
<evidence type="ECO:0000256" key="2">
    <source>
        <dbReference type="ARBA" id="ARBA00022884"/>
    </source>
</evidence>
<evidence type="ECO:0000313" key="6">
    <source>
        <dbReference type="Proteomes" id="UP000813461"/>
    </source>
</evidence>
<feature type="domain" description="RRM" evidence="4">
    <location>
        <begin position="3"/>
        <end position="82"/>
    </location>
</feature>
<evidence type="ECO:0000313" key="5">
    <source>
        <dbReference type="EMBL" id="KAH7092280.1"/>
    </source>
</evidence>
<name>A0A8K0RDH5_9PLEO</name>
<dbReference type="GO" id="GO:0006376">
    <property type="term" value="P:mRNA splice site recognition"/>
    <property type="evidence" value="ECO:0007669"/>
    <property type="project" value="TreeGrafter"/>
</dbReference>
<dbReference type="Gene3D" id="3.30.70.330">
    <property type="match status" value="1"/>
</dbReference>
<protein>
    <recommendedName>
        <fullName evidence="4">RRM domain-containing protein</fullName>
    </recommendedName>
</protein>
<dbReference type="GO" id="GO:0003729">
    <property type="term" value="F:mRNA binding"/>
    <property type="evidence" value="ECO:0007669"/>
    <property type="project" value="InterPro"/>
</dbReference>
<evidence type="ECO:0000259" key="4">
    <source>
        <dbReference type="PROSITE" id="PS50102"/>
    </source>
</evidence>
<keyword evidence="1" id="KW-0677">Repeat</keyword>
<dbReference type="InterPro" id="IPR035979">
    <property type="entry name" value="RBD_domain_sf"/>
</dbReference>
<dbReference type="PROSITE" id="PS50102">
    <property type="entry name" value="RRM"/>
    <property type="match status" value="1"/>
</dbReference>
<keyword evidence="6" id="KW-1185">Reference proteome</keyword>
<dbReference type="InterPro" id="IPR012677">
    <property type="entry name" value="Nucleotide-bd_a/b_plait_sf"/>
</dbReference>
<dbReference type="SMART" id="SM00360">
    <property type="entry name" value="RRM"/>
    <property type="match status" value="1"/>
</dbReference>
<dbReference type="PANTHER" id="PTHR47640">
    <property type="entry name" value="TRNA SELENOCYSTEINE 1-ASSOCIATED PROTEIN 1-RELATED-RELATED"/>
    <property type="match status" value="1"/>
</dbReference>
<dbReference type="InterPro" id="IPR050825">
    <property type="entry name" value="RBM42_RBP45_47-like"/>
</dbReference>
<dbReference type="GO" id="GO:0005829">
    <property type="term" value="C:cytosol"/>
    <property type="evidence" value="ECO:0007669"/>
    <property type="project" value="TreeGrafter"/>
</dbReference>
<proteinExistence type="predicted"/>
<dbReference type="PANTHER" id="PTHR47640:SF10">
    <property type="entry name" value="TRNA SELENOCYSTEINE 1-ASSOCIATED PROTEIN 1-RELATED"/>
    <property type="match status" value="1"/>
</dbReference>
<organism evidence="5 6">
    <name type="scientific">Paraphoma chrysanthemicola</name>
    <dbReference type="NCBI Taxonomy" id="798071"/>
    <lineage>
        <taxon>Eukaryota</taxon>
        <taxon>Fungi</taxon>
        <taxon>Dikarya</taxon>
        <taxon>Ascomycota</taxon>
        <taxon>Pezizomycotina</taxon>
        <taxon>Dothideomycetes</taxon>
        <taxon>Pleosporomycetidae</taxon>
        <taxon>Pleosporales</taxon>
        <taxon>Pleosporineae</taxon>
        <taxon>Phaeosphaeriaceae</taxon>
        <taxon>Paraphoma</taxon>
    </lineage>
</organism>
<feature type="non-terminal residue" evidence="5">
    <location>
        <position position="1"/>
    </location>
</feature>
<dbReference type="AlphaFoldDB" id="A0A8K0RDH5"/>
<reference evidence="5" key="1">
    <citation type="journal article" date="2021" name="Nat. Commun.">
        <title>Genetic determinants of endophytism in the Arabidopsis root mycobiome.</title>
        <authorList>
            <person name="Mesny F."/>
            <person name="Miyauchi S."/>
            <person name="Thiergart T."/>
            <person name="Pickel B."/>
            <person name="Atanasova L."/>
            <person name="Karlsson M."/>
            <person name="Huettel B."/>
            <person name="Barry K.W."/>
            <person name="Haridas S."/>
            <person name="Chen C."/>
            <person name="Bauer D."/>
            <person name="Andreopoulos W."/>
            <person name="Pangilinan J."/>
            <person name="LaButti K."/>
            <person name="Riley R."/>
            <person name="Lipzen A."/>
            <person name="Clum A."/>
            <person name="Drula E."/>
            <person name="Henrissat B."/>
            <person name="Kohler A."/>
            <person name="Grigoriev I.V."/>
            <person name="Martin F.M."/>
            <person name="Hacquard S."/>
        </authorList>
    </citation>
    <scope>NUCLEOTIDE SEQUENCE</scope>
    <source>
        <strain evidence="5">MPI-SDFR-AT-0120</strain>
    </source>
</reference>
<comment type="caution">
    <text evidence="5">The sequence shown here is derived from an EMBL/GenBank/DDBJ whole genome shotgun (WGS) entry which is preliminary data.</text>
</comment>
<keyword evidence="2 3" id="KW-0694">RNA-binding</keyword>
<evidence type="ECO:0000256" key="1">
    <source>
        <dbReference type="ARBA" id="ARBA00022737"/>
    </source>
</evidence>
<dbReference type="InterPro" id="IPR000504">
    <property type="entry name" value="RRM_dom"/>
</dbReference>
<gene>
    <name evidence="5" type="ORF">FB567DRAFT_425780</name>
</gene>